<keyword evidence="8 10" id="KW-0460">Magnesium</keyword>
<evidence type="ECO:0000256" key="10">
    <source>
        <dbReference type="HAMAP-Rule" id="MF_00185"/>
    </source>
</evidence>
<evidence type="ECO:0000256" key="7">
    <source>
        <dbReference type="ARBA" id="ARBA00022840"/>
    </source>
</evidence>
<dbReference type="AlphaFoldDB" id="A0A6N7EW01"/>
<dbReference type="SUPFAM" id="SSF52540">
    <property type="entry name" value="P-loop containing nucleoside triphosphate hydrolases"/>
    <property type="match status" value="1"/>
</dbReference>
<dbReference type="Pfam" id="PF01715">
    <property type="entry name" value="IPPT"/>
    <property type="match status" value="1"/>
</dbReference>
<dbReference type="GO" id="GO:0005524">
    <property type="term" value="F:ATP binding"/>
    <property type="evidence" value="ECO:0007669"/>
    <property type="project" value="UniProtKB-UniRule"/>
</dbReference>
<evidence type="ECO:0000256" key="1">
    <source>
        <dbReference type="ARBA" id="ARBA00001946"/>
    </source>
</evidence>
<dbReference type="InterPro" id="IPR039657">
    <property type="entry name" value="Dimethylallyltransferase"/>
</dbReference>
<keyword evidence="6 10" id="KW-0547">Nucleotide-binding</keyword>
<dbReference type="GO" id="GO:0052381">
    <property type="term" value="F:tRNA dimethylallyltransferase activity"/>
    <property type="evidence" value="ECO:0007669"/>
    <property type="project" value="UniProtKB-UniRule"/>
</dbReference>
<evidence type="ECO:0000256" key="9">
    <source>
        <dbReference type="ARBA" id="ARBA00049563"/>
    </source>
</evidence>
<sequence>MPVPVSKAKPLVKPLVLAVTGPTAAGKTDLAIQLSECFPIELINMDSAQIYQSMDIGTAKISPELRARYPHHLMDIISPEAHYSVAQFVTDVNDLVAQITQRGNIPLLVGGTMLYYKALIDGLATLPAADSSLRKQLHHTLAQHGHQALRDELSQIDAALAASIQGNDTQRLIRFVEIARLTGRAPSELFAEQQAPASFHFFHIAFFPDNRQWLHQRIEQRFDAMLALGLVDEVRALQRQYTLSAEHPSMRCAGYRQVWQYLAGEYDHIQRTRQHNKTNTAWEEMRERGIFATRQLAKRQLTWLRKIPADIIIPDPLKVDFLTIKSAINAKIDAEINAEIDTPKSPP</sequence>
<evidence type="ECO:0000313" key="15">
    <source>
        <dbReference type="Proteomes" id="UP000471298"/>
    </source>
</evidence>
<proteinExistence type="inferred from homology"/>
<dbReference type="HAMAP" id="MF_00185">
    <property type="entry name" value="IPP_trans"/>
    <property type="match status" value="1"/>
</dbReference>
<comment type="caution">
    <text evidence="14">The sequence shown here is derived from an EMBL/GenBank/DDBJ whole genome shotgun (WGS) entry which is preliminary data.</text>
</comment>
<keyword evidence="5 10" id="KW-0819">tRNA processing</keyword>
<evidence type="ECO:0000256" key="2">
    <source>
        <dbReference type="ARBA" id="ARBA00003213"/>
    </source>
</evidence>
<dbReference type="EC" id="2.5.1.75" evidence="10"/>
<keyword evidence="15" id="KW-1185">Reference proteome</keyword>
<dbReference type="FunCoup" id="A0A6N7EW01">
    <property type="interactions" value="437"/>
</dbReference>
<comment type="cofactor">
    <cofactor evidence="1 10">
        <name>Mg(2+)</name>
        <dbReference type="ChEBI" id="CHEBI:18420"/>
    </cofactor>
</comment>
<feature type="region of interest" description="Interaction with substrate tRNA" evidence="10">
    <location>
        <begin position="46"/>
        <end position="49"/>
    </location>
</feature>
<gene>
    <name evidence="10 14" type="primary">miaA</name>
    <name evidence="14" type="ORF">GCU85_04915</name>
</gene>
<feature type="region of interest" description="Interaction with substrate tRNA" evidence="10">
    <location>
        <begin position="170"/>
        <end position="174"/>
    </location>
</feature>
<comment type="similarity">
    <text evidence="3 10 13">Belongs to the IPP transferase family.</text>
</comment>
<dbReference type="Gene3D" id="3.40.50.300">
    <property type="entry name" value="P-loop containing nucleotide triphosphate hydrolases"/>
    <property type="match status" value="1"/>
</dbReference>
<evidence type="ECO:0000256" key="12">
    <source>
        <dbReference type="RuleBase" id="RU003784"/>
    </source>
</evidence>
<dbReference type="InterPro" id="IPR018022">
    <property type="entry name" value="IPT"/>
</dbReference>
<feature type="binding site" evidence="10">
    <location>
        <begin position="23"/>
        <end position="28"/>
    </location>
    <ligand>
        <name>substrate</name>
    </ligand>
</feature>
<evidence type="ECO:0000256" key="5">
    <source>
        <dbReference type="ARBA" id="ARBA00022694"/>
    </source>
</evidence>
<evidence type="ECO:0000256" key="11">
    <source>
        <dbReference type="RuleBase" id="RU003783"/>
    </source>
</evidence>
<dbReference type="GO" id="GO:0006400">
    <property type="term" value="P:tRNA modification"/>
    <property type="evidence" value="ECO:0007669"/>
    <property type="project" value="TreeGrafter"/>
</dbReference>
<protein>
    <recommendedName>
        <fullName evidence="10">tRNA dimethylallyltransferase</fullName>
        <ecNumber evidence="10">2.5.1.75</ecNumber>
    </recommendedName>
    <alternativeName>
        <fullName evidence="10">Dimethylallyl diphosphate:tRNA dimethylallyltransferase</fullName>
        <shortName evidence="10">DMAPP:tRNA dimethylallyltransferase</shortName>
        <shortName evidence="10">DMATase</shortName>
    </alternativeName>
    <alternativeName>
        <fullName evidence="10">Isopentenyl-diphosphate:tRNA isopentenyltransferase</fullName>
        <shortName evidence="10">IPP transferase</shortName>
        <shortName evidence="10">IPPT</shortName>
        <shortName evidence="10">IPTase</shortName>
    </alternativeName>
</protein>
<reference evidence="14 15" key="1">
    <citation type="submission" date="2019-10" db="EMBL/GenBank/DDBJ databases">
        <title>Cardiobacteriales fam. a chemoheterotrophic member of the order Cardiobacteriales, and proposal of Cardiobacteriales fam. nov.</title>
        <authorList>
            <person name="Wang C."/>
        </authorList>
    </citation>
    <scope>NUCLEOTIDE SEQUENCE [LARGE SCALE GENOMIC DNA]</scope>
    <source>
        <strain evidence="14 15">ML27</strain>
    </source>
</reference>
<comment type="subunit">
    <text evidence="10">Monomer.</text>
</comment>
<evidence type="ECO:0000313" key="14">
    <source>
        <dbReference type="EMBL" id="MPV86073.1"/>
    </source>
</evidence>
<dbReference type="EMBL" id="WHNW01000004">
    <property type="protein sequence ID" value="MPV86073.1"/>
    <property type="molecule type" value="Genomic_DNA"/>
</dbReference>
<evidence type="ECO:0000256" key="13">
    <source>
        <dbReference type="RuleBase" id="RU003785"/>
    </source>
</evidence>
<keyword evidence="4 10" id="KW-0808">Transferase</keyword>
<evidence type="ECO:0000256" key="6">
    <source>
        <dbReference type="ARBA" id="ARBA00022741"/>
    </source>
</evidence>
<dbReference type="RefSeq" id="WP_152809960.1">
    <property type="nucleotide sequence ID" value="NZ_WHNW01000004.1"/>
</dbReference>
<evidence type="ECO:0000256" key="4">
    <source>
        <dbReference type="ARBA" id="ARBA00022679"/>
    </source>
</evidence>
<comment type="function">
    <text evidence="2 10 12">Catalyzes the transfer of a dimethylallyl group onto the adenine at position 37 in tRNAs that read codons beginning with uridine, leading to the formation of N6-(dimethylallyl)adenosine (i(6)A).</text>
</comment>
<evidence type="ECO:0000256" key="3">
    <source>
        <dbReference type="ARBA" id="ARBA00005842"/>
    </source>
</evidence>
<dbReference type="NCBIfam" id="TIGR00174">
    <property type="entry name" value="miaA"/>
    <property type="match status" value="1"/>
</dbReference>
<dbReference type="Gene3D" id="1.10.20.140">
    <property type="match status" value="1"/>
</dbReference>
<dbReference type="PANTHER" id="PTHR11088">
    <property type="entry name" value="TRNA DIMETHYLALLYLTRANSFERASE"/>
    <property type="match status" value="1"/>
</dbReference>
<feature type="binding site" evidence="10">
    <location>
        <begin position="21"/>
        <end position="28"/>
    </location>
    <ligand>
        <name>ATP</name>
        <dbReference type="ChEBI" id="CHEBI:30616"/>
    </ligand>
</feature>
<dbReference type="InParanoid" id="A0A6N7EW01"/>
<comment type="catalytic activity">
    <reaction evidence="9 10 11">
        <text>adenosine(37) in tRNA + dimethylallyl diphosphate = N(6)-dimethylallyladenosine(37) in tRNA + diphosphate</text>
        <dbReference type="Rhea" id="RHEA:26482"/>
        <dbReference type="Rhea" id="RHEA-COMP:10162"/>
        <dbReference type="Rhea" id="RHEA-COMP:10375"/>
        <dbReference type="ChEBI" id="CHEBI:33019"/>
        <dbReference type="ChEBI" id="CHEBI:57623"/>
        <dbReference type="ChEBI" id="CHEBI:74411"/>
        <dbReference type="ChEBI" id="CHEBI:74415"/>
        <dbReference type="EC" id="2.5.1.75"/>
    </reaction>
</comment>
<evidence type="ECO:0000256" key="8">
    <source>
        <dbReference type="ARBA" id="ARBA00022842"/>
    </source>
</evidence>
<dbReference type="PANTHER" id="PTHR11088:SF60">
    <property type="entry name" value="TRNA DIMETHYLALLYLTRANSFERASE"/>
    <property type="match status" value="1"/>
</dbReference>
<dbReference type="InterPro" id="IPR027417">
    <property type="entry name" value="P-loop_NTPase"/>
</dbReference>
<keyword evidence="7 10" id="KW-0067">ATP-binding</keyword>
<accession>A0A6N7EW01</accession>
<organism evidence="14 15">
    <name type="scientific">Ostreibacterium oceani</name>
    <dbReference type="NCBI Taxonomy" id="2654998"/>
    <lineage>
        <taxon>Bacteria</taxon>
        <taxon>Pseudomonadati</taxon>
        <taxon>Pseudomonadota</taxon>
        <taxon>Gammaproteobacteria</taxon>
        <taxon>Cardiobacteriales</taxon>
        <taxon>Ostreibacteriaceae</taxon>
        <taxon>Ostreibacterium</taxon>
    </lineage>
</organism>
<name>A0A6N7EW01_9GAMM</name>
<dbReference type="Proteomes" id="UP000471298">
    <property type="component" value="Unassembled WGS sequence"/>
</dbReference>
<comment type="caution">
    <text evidence="10">Lacks conserved residue(s) required for the propagation of feature annotation.</text>
</comment>
<feature type="site" description="Interaction with substrate tRNA" evidence="10">
    <location>
        <position position="112"/>
    </location>
</feature>
<feature type="site" description="Interaction with substrate tRNA" evidence="10">
    <location>
        <position position="134"/>
    </location>
</feature>